<protein>
    <submittedName>
        <fullName evidence="1">Uncharacterized protein</fullName>
    </submittedName>
</protein>
<dbReference type="AlphaFoldDB" id="A0A7Y9NKW6"/>
<proteinExistence type="predicted"/>
<name>A0A7Y9NKW6_9BACT</name>
<dbReference type="Proteomes" id="UP000534186">
    <property type="component" value="Unassembled WGS sequence"/>
</dbReference>
<comment type="caution">
    <text evidence="1">The sequence shown here is derived from an EMBL/GenBank/DDBJ whole genome shotgun (WGS) entry which is preliminary data.</text>
</comment>
<reference evidence="1 2" key="1">
    <citation type="submission" date="2020-07" db="EMBL/GenBank/DDBJ databases">
        <title>Genomic Encyclopedia of Type Strains, Phase IV (KMG-V): Genome sequencing to study the core and pangenomes of soil and plant-associated prokaryotes.</title>
        <authorList>
            <person name="Whitman W."/>
        </authorList>
    </citation>
    <scope>NUCLEOTIDE SEQUENCE [LARGE SCALE GENOMIC DNA]</scope>
    <source>
        <strain evidence="1 2">M8UP30</strain>
    </source>
</reference>
<evidence type="ECO:0000313" key="2">
    <source>
        <dbReference type="Proteomes" id="UP000534186"/>
    </source>
</evidence>
<accession>A0A7Y9NKW6</accession>
<gene>
    <name evidence="1" type="ORF">HDF12_001641</name>
</gene>
<evidence type="ECO:0000313" key="1">
    <source>
        <dbReference type="EMBL" id="NYF51276.1"/>
    </source>
</evidence>
<organism evidence="1 2">
    <name type="scientific">Tunturiibacter lichenicola</name>
    <dbReference type="NCBI Taxonomy" id="2051959"/>
    <lineage>
        <taxon>Bacteria</taxon>
        <taxon>Pseudomonadati</taxon>
        <taxon>Acidobacteriota</taxon>
        <taxon>Terriglobia</taxon>
        <taxon>Terriglobales</taxon>
        <taxon>Acidobacteriaceae</taxon>
        <taxon>Tunturiibacter</taxon>
    </lineage>
</organism>
<sequence length="42" mass="4509">MSLAVILNVVKDPNTFHLPIPFEPSSPNTPAVAFFANPKVST</sequence>
<dbReference type="EMBL" id="JACCCV010000001">
    <property type="protein sequence ID" value="NYF51276.1"/>
    <property type="molecule type" value="Genomic_DNA"/>
</dbReference>